<protein>
    <recommendedName>
        <fullName evidence="1">AAA+ ATPase domain-containing protein</fullName>
    </recommendedName>
</protein>
<organism evidence="2 3">
    <name type="scientific">Oceanicoccus sagamiensis</name>
    <dbReference type="NCBI Taxonomy" id="716816"/>
    <lineage>
        <taxon>Bacteria</taxon>
        <taxon>Pseudomonadati</taxon>
        <taxon>Pseudomonadota</taxon>
        <taxon>Gammaproteobacteria</taxon>
        <taxon>Cellvibrionales</taxon>
        <taxon>Spongiibacteraceae</taxon>
        <taxon>Oceanicoccus</taxon>
    </lineage>
</organism>
<feature type="domain" description="AAA+ ATPase" evidence="1">
    <location>
        <begin position="114"/>
        <end position="261"/>
    </location>
</feature>
<evidence type="ECO:0000259" key="1">
    <source>
        <dbReference type="SMART" id="SM00382"/>
    </source>
</evidence>
<dbReference type="RefSeq" id="WP_085758133.1">
    <property type="nucleotide sequence ID" value="NZ_CP019343.1"/>
</dbReference>
<dbReference type="Proteomes" id="UP000193450">
    <property type="component" value="Chromosome"/>
</dbReference>
<dbReference type="GO" id="GO:0004252">
    <property type="term" value="F:serine-type endopeptidase activity"/>
    <property type="evidence" value="ECO:0007669"/>
    <property type="project" value="InterPro"/>
</dbReference>
<dbReference type="GO" id="GO:0016887">
    <property type="term" value="F:ATP hydrolysis activity"/>
    <property type="evidence" value="ECO:0007669"/>
    <property type="project" value="InterPro"/>
</dbReference>
<evidence type="ECO:0000313" key="2">
    <source>
        <dbReference type="EMBL" id="ARN74004.1"/>
    </source>
</evidence>
<dbReference type="PANTHER" id="PTHR43718">
    <property type="entry name" value="LON PROTEASE"/>
    <property type="match status" value="1"/>
</dbReference>
<dbReference type="InterPro" id="IPR027065">
    <property type="entry name" value="Lon_Prtase"/>
</dbReference>
<dbReference type="STRING" id="716816.BST96_07655"/>
<dbReference type="GO" id="GO:0005524">
    <property type="term" value="F:ATP binding"/>
    <property type="evidence" value="ECO:0007669"/>
    <property type="project" value="InterPro"/>
</dbReference>
<dbReference type="InterPro" id="IPR027417">
    <property type="entry name" value="P-loop_NTPase"/>
</dbReference>
<dbReference type="GO" id="GO:0004176">
    <property type="term" value="F:ATP-dependent peptidase activity"/>
    <property type="evidence" value="ECO:0007669"/>
    <property type="project" value="InterPro"/>
</dbReference>
<dbReference type="EMBL" id="CP019343">
    <property type="protein sequence ID" value="ARN74004.1"/>
    <property type="molecule type" value="Genomic_DNA"/>
</dbReference>
<dbReference type="GO" id="GO:0006515">
    <property type="term" value="P:protein quality control for misfolded or incompletely synthesized proteins"/>
    <property type="evidence" value="ECO:0007669"/>
    <property type="project" value="TreeGrafter"/>
</dbReference>
<sequence>MDIHQLDCFRGDTYANKKNPKPFHSRCEQKHVSYQHDQLIERIHYLKKLNGSSFKRLYQQAQEDKGIKSYRLVAPKQIQEIKRLNELAPNISEVTDYIAQSLCLPLYTNNRIMGFRPILLLGDPGIGKSYITKLIARFLGIDFKSIDMGSLTSAFELQGNNSSWNSSQPGQLARAAIESPIGNFMLLLDEIDKAPTRTQYPPLNALYPLLEEHTAKYYRDAYLEMAFDLSKLMIIATANTVDTIHPALLSRFYIINIKKPTAQQQMKIVKAIFHQLIKDKHIHEIQNKALSTEIIHHLSKSSPREIKRKLEIALSKSAYERASRFNPEQRFDNVADLEELVLEPHHFGIKESAGNKPATKVVPLFNRSLF</sequence>
<reference evidence="2 3" key="1">
    <citation type="submission" date="2016-11" db="EMBL/GenBank/DDBJ databases">
        <title>Trade-off between light-utilization and light-protection in marine flavobacteria.</title>
        <authorList>
            <person name="Kumagai Y."/>
        </authorList>
    </citation>
    <scope>NUCLEOTIDE SEQUENCE [LARGE SCALE GENOMIC DNA]</scope>
    <source>
        <strain evidence="2 3">NBRC 107125</strain>
    </source>
</reference>
<evidence type="ECO:0000313" key="3">
    <source>
        <dbReference type="Proteomes" id="UP000193450"/>
    </source>
</evidence>
<gene>
    <name evidence="2" type="ORF">BST96_07655</name>
</gene>
<dbReference type="SUPFAM" id="SSF52540">
    <property type="entry name" value="P-loop containing nucleoside triphosphate hydrolases"/>
    <property type="match status" value="1"/>
</dbReference>
<dbReference type="Pfam" id="PF00004">
    <property type="entry name" value="AAA"/>
    <property type="match status" value="1"/>
</dbReference>
<dbReference type="SMART" id="SM00382">
    <property type="entry name" value="AAA"/>
    <property type="match status" value="1"/>
</dbReference>
<dbReference type="OrthoDB" id="9809379at2"/>
<dbReference type="Gene3D" id="3.40.50.300">
    <property type="entry name" value="P-loop containing nucleotide triphosphate hydrolases"/>
    <property type="match status" value="1"/>
</dbReference>
<dbReference type="KEGG" id="osg:BST96_07655"/>
<dbReference type="AlphaFoldDB" id="A0A1X9NAB7"/>
<dbReference type="InterPro" id="IPR003959">
    <property type="entry name" value="ATPase_AAA_core"/>
</dbReference>
<dbReference type="PANTHER" id="PTHR43718:SF2">
    <property type="entry name" value="LON PROTEASE HOMOLOG, MITOCHONDRIAL"/>
    <property type="match status" value="1"/>
</dbReference>
<name>A0A1X9NAB7_9GAMM</name>
<proteinExistence type="predicted"/>
<dbReference type="InterPro" id="IPR003593">
    <property type="entry name" value="AAA+_ATPase"/>
</dbReference>
<accession>A0A1X9NAB7</accession>
<keyword evidence="3" id="KW-1185">Reference proteome</keyword>